<gene>
    <name evidence="2" type="ORF">HCN56_01515</name>
</gene>
<evidence type="ECO:0000256" key="1">
    <source>
        <dbReference type="SAM" id="MobiDB-lite"/>
    </source>
</evidence>
<dbReference type="RefSeq" id="WP_167967582.1">
    <property type="nucleotide sequence ID" value="NZ_BHZG01000019.1"/>
</dbReference>
<protein>
    <submittedName>
        <fullName evidence="2">Uncharacterized protein</fullName>
    </submittedName>
</protein>
<reference evidence="2 3" key="1">
    <citation type="submission" date="2020-03" db="EMBL/GenBank/DDBJ databases">
        <title>Draft genome of Streptomyces sp. ventii, isolated from the Axial Seamount in the Pacific Ocean, and resequencing of the two type strains Streptomyces lonarensis strain NCL 716 and Streptomyces bohaiensis strain 11A07.</title>
        <authorList>
            <person name="Loughran R.M."/>
            <person name="Pfannmuller K.M."/>
            <person name="Wasson B.J."/>
            <person name="Deadmond M.C."/>
            <person name="Paddock B.E."/>
            <person name="Koyack M.J."/>
            <person name="Gallegos D.A."/>
            <person name="Mitchell E.A."/>
            <person name="Ushijima B."/>
            <person name="Saw J.H."/>
            <person name="Mcphail K.L."/>
            <person name="Videau P."/>
        </authorList>
    </citation>
    <scope>NUCLEOTIDE SEQUENCE [LARGE SCALE GENOMIC DNA]</scope>
    <source>
        <strain evidence="2 3">NCL716</strain>
    </source>
</reference>
<accession>A0A7X6CXC8</accession>
<keyword evidence="3" id="KW-1185">Reference proteome</keyword>
<sequence>MAPASTGPVRLYEYTEGGRTHRAKLNAADAARLGATPVGEGDVKATGALDKAARRPANKGGK</sequence>
<organism evidence="2 3">
    <name type="scientific">Streptomyces lonarensis</name>
    <dbReference type="NCBI Taxonomy" id="700599"/>
    <lineage>
        <taxon>Bacteria</taxon>
        <taxon>Bacillati</taxon>
        <taxon>Actinomycetota</taxon>
        <taxon>Actinomycetes</taxon>
        <taxon>Kitasatosporales</taxon>
        <taxon>Streptomycetaceae</taxon>
        <taxon>Streptomyces</taxon>
    </lineage>
</organism>
<dbReference type="EMBL" id="JAAVJD010000004">
    <property type="protein sequence ID" value="NJQ04287.1"/>
    <property type="molecule type" value="Genomic_DNA"/>
</dbReference>
<proteinExistence type="predicted"/>
<dbReference type="Proteomes" id="UP000578686">
    <property type="component" value="Unassembled WGS sequence"/>
</dbReference>
<comment type="caution">
    <text evidence="2">The sequence shown here is derived from an EMBL/GenBank/DDBJ whole genome shotgun (WGS) entry which is preliminary data.</text>
</comment>
<evidence type="ECO:0000313" key="2">
    <source>
        <dbReference type="EMBL" id="NJQ04287.1"/>
    </source>
</evidence>
<dbReference type="AlphaFoldDB" id="A0A7X6CXC8"/>
<feature type="region of interest" description="Disordered" evidence="1">
    <location>
        <begin position="37"/>
        <end position="62"/>
    </location>
</feature>
<evidence type="ECO:0000313" key="3">
    <source>
        <dbReference type="Proteomes" id="UP000578686"/>
    </source>
</evidence>
<name>A0A7X6CXC8_9ACTN</name>